<dbReference type="OrthoDB" id="288203at2759"/>
<sequence length="319" mass="34780">MRQPSRFVPHLQCLPGWVAAACAAPPEDPAIMYCALPCGKALKPPRLRELAAKPLSQEPPGLSDEYMQQETFWGTLCRKPWRTLLCYLPVCVLQPAALCVHAPLTHRAHDTIVHNSVKRATQRILRQYFKTGLVDEDYTPFLGSAGPPGSRRMDIVLPADAFPVTNYDDPTRHLPLMVDVTCFEAQVASRAAKTAADPERCCRDQEAAKLSHYSGHYDQNCYKLATLAIGSFGSIGEQGRKLLEAVATEFASRMSVPGGARPKALKGIALARLRSALSAALYMAYSGRVMTHMAESRGGGHMEEDVGEDPEMPFGGSGV</sequence>
<evidence type="ECO:0000256" key="1">
    <source>
        <dbReference type="SAM" id="MobiDB-lite"/>
    </source>
</evidence>
<comment type="caution">
    <text evidence="2">The sequence shown here is derived from an EMBL/GenBank/DDBJ whole genome shotgun (WGS) entry which is preliminary data.</text>
</comment>
<dbReference type="PROSITE" id="PS51257">
    <property type="entry name" value="PROKAR_LIPOPROTEIN"/>
    <property type="match status" value="1"/>
</dbReference>
<proteinExistence type="predicted"/>
<dbReference type="EMBL" id="JAFCMP010000165">
    <property type="protein sequence ID" value="KAG5184472.1"/>
    <property type="molecule type" value="Genomic_DNA"/>
</dbReference>
<organism evidence="2 3">
    <name type="scientific">Tribonema minus</name>
    <dbReference type="NCBI Taxonomy" id="303371"/>
    <lineage>
        <taxon>Eukaryota</taxon>
        <taxon>Sar</taxon>
        <taxon>Stramenopiles</taxon>
        <taxon>Ochrophyta</taxon>
        <taxon>PX clade</taxon>
        <taxon>Xanthophyceae</taxon>
        <taxon>Tribonematales</taxon>
        <taxon>Tribonemataceae</taxon>
        <taxon>Tribonema</taxon>
    </lineage>
</organism>
<evidence type="ECO:0000313" key="3">
    <source>
        <dbReference type="Proteomes" id="UP000664859"/>
    </source>
</evidence>
<feature type="region of interest" description="Disordered" evidence="1">
    <location>
        <begin position="296"/>
        <end position="319"/>
    </location>
</feature>
<dbReference type="Proteomes" id="UP000664859">
    <property type="component" value="Unassembled WGS sequence"/>
</dbReference>
<protein>
    <submittedName>
        <fullName evidence="2">Uncharacterized protein</fullName>
    </submittedName>
</protein>
<reference evidence="2" key="1">
    <citation type="submission" date="2021-02" db="EMBL/GenBank/DDBJ databases">
        <title>First Annotated Genome of the Yellow-green Alga Tribonema minus.</title>
        <authorList>
            <person name="Mahan K.M."/>
        </authorList>
    </citation>
    <scope>NUCLEOTIDE SEQUENCE</scope>
    <source>
        <strain evidence="2">UTEX B ZZ1240</strain>
    </source>
</reference>
<accession>A0A835YZ68</accession>
<dbReference type="AlphaFoldDB" id="A0A835YZ68"/>
<name>A0A835YZ68_9STRA</name>
<gene>
    <name evidence="2" type="ORF">JKP88DRAFT_289905</name>
</gene>
<evidence type="ECO:0000313" key="2">
    <source>
        <dbReference type="EMBL" id="KAG5184472.1"/>
    </source>
</evidence>
<keyword evidence="3" id="KW-1185">Reference proteome</keyword>